<evidence type="ECO:0000313" key="4">
    <source>
        <dbReference type="WBParaSite" id="HPBE_0001260501-mRNA-1"/>
    </source>
</evidence>
<accession>A0A183FW31</accession>
<name>A0A183FW31_HELPZ</name>
<protein>
    <submittedName>
        <fullName evidence="2 4">Uncharacterized protein</fullName>
    </submittedName>
</protein>
<evidence type="ECO:0000256" key="1">
    <source>
        <dbReference type="SAM" id="MobiDB-lite"/>
    </source>
</evidence>
<proteinExistence type="predicted"/>
<organism evidence="3 4">
    <name type="scientific">Heligmosomoides polygyrus</name>
    <name type="common">Parasitic roundworm</name>
    <dbReference type="NCBI Taxonomy" id="6339"/>
    <lineage>
        <taxon>Eukaryota</taxon>
        <taxon>Metazoa</taxon>
        <taxon>Ecdysozoa</taxon>
        <taxon>Nematoda</taxon>
        <taxon>Chromadorea</taxon>
        <taxon>Rhabditida</taxon>
        <taxon>Rhabditina</taxon>
        <taxon>Rhabditomorpha</taxon>
        <taxon>Strongyloidea</taxon>
        <taxon>Heligmosomidae</taxon>
        <taxon>Heligmosomoides</taxon>
    </lineage>
</organism>
<feature type="region of interest" description="Disordered" evidence="1">
    <location>
        <begin position="120"/>
        <end position="161"/>
    </location>
</feature>
<sequence>MEYLLEKELRMMLSDVANEHQNPIVTSLLKQINSESVTRSPKQVFSMCFNKDEIPLRGSLNYLRATSFPSEVYNSPDIDEGYEPNRSPIWDGGNAANAADAALSGPPRVIEEGLELLNITTPVSSQQGRREESDCQREKRPRHEKASPRCPHAKTPCASQHARKSNRRCGLRIDFHGTWEHQRAISSLRNSSDTVVQQLAYPVHCQGAMISGLAGVVDHVLASLSPLRGELTALRKKAHAKEKPEVPDGTRISAANLTKCWAIVEC</sequence>
<reference evidence="4" key="2">
    <citation type="submission" date="2019-09" db="UniProtKB">
        <authorList>
            <consortium name="WormBaseParasite"/>
        </authorList>
    </citation>
    <scope>IDENTIFICATION</scope>
</reference>
<feature type="compositionally biased region" description="Basic and acidic residues" evidence="1">
    <location>
        <begin position="128"/>
        <end position="138"/>
    </location>
</feature>
<reference evidence="2 3" key="1">
    <citation type="submission" date="2018-11" db="EMBL/GenBank/DDBJ databases">
        <authorList>
            <consortium name="Pathogen Informatics"/>
        </authorList>
    </citation>
    <scope>NUCLEOTIDE SEQUENCE [LARGE SCALE GENOMIC DNA]</scope>
</reference>
<evidence type="ECO:0000313" key="2">
    <source>
        <dbReference type="EMBL" id="VDO92900.1"/>
    </source>
</evidence>
<keyword evidence="3" id="KW-1185">Reference proteome</keyword>
<accession>A0A3P7YYK5</accession>
<dbReference type="Proteomes" id="UP000050761">
    <property type="component" value="Unassembled WGS sequence"/>
</dbReference>
<dbReference type="AlphaFoldDB" id="A0A183FW31"/>
<gene>
    <name evidence="2" type="ORF">HPBE_LOCUS12606</name>
</gene>
<dbReference type="EMBL" id="UZAH01027567">
    <property type="protein sequence ID" value="VDO92900.1"/>
    <property type="molecule type" value="Genomic_DNA"/>
</dbReference>
<evidence type="ECO:0000313" key="3">
    <source>
        <dbReference type="Proteomes" id="UP000050761"/>
    </source>
</evidence>
<dbReference type="WBParaSite" id="HPBE_0001260501-mRNA-1">
    <property type="protein sequence ID" value="HPBE_0001260501-mRNA-1"/>
    <property type="gene ID" value="HPBE_0001260501"/>
</dbReference>